<dbReference type="Proteomes" id="UP000019483">
    <property type="component" value="Unassembled WGS sequence"/>
</dbReference>
<reference evidence="8 9" key="1">
    <citation type="submission" date="2013-08" db="EMBL/GenBank/DDBJ databases">
        <authorList>
            <consortium name="DOE Joint Genome Institute"/>
            <person name="Eisen J."/>
            <person name="Huntemann M."/>
            <person name="Han J."/>
            <person name="Chen A."/>
            <person name="Kyrpides N."/>
            <person name="Mavromatis K."/>
            <person name="Markowitz V."/>
            <person name="Palaniappan K."/>
            <person name="Ivanova N."/>
            <person name="Schaumberg A."/>
            <person name="Pati A."/>
            <person name="Liolios K."/>
            <person name="Nordberg H.P."/>
            <person name="Cantor M.N."/>
            <person name="Hua S.X."/>
            <person name="Woyke T."/>
        </authorList>
    </citation>
    <scope>NUCLEOTIDE SEQUENCE [LARGE SCALE GENOMIC DNA]</scope>
    <source>
        <strain evidence="8 9">DSM 2278</strain>
    </source>
</reference>
<sequence>MGFDSNHLLIYSMLYIHYKNMFLKNEKIKITVSELSMYFSCARKLYYSCRGHEQFHSSSLSYMEHLVLKEVAMKYSDVLKSSSSKDDVLSTDFDSLLLQTMGDLTIIYPDEVSGFTQEEMSELAETVGSYMAGIQQSLSEQVEDPEISRIANLISSSDNEPYLHSEKLNVTGVPYRLLSIDGSFVPVIIKTSKAPENGVWNNDRLHVTSFAMLAEETHGVPIKSAVVIYAKSGNFRKLNIHSNDRRQVLKAIGRARKIKDGKMPDKTESALCASCEFTEMCNVKASLASKLL</sequence>
<accession>W9DRJ6</accession>
<dbReference type="Pfam" id="PF01930">
    <property type="entry name" value="Cas_Cas4"/>
    <property type="match status" value="1"/>
</dbReference>
<dbReference type="GO" id="GO:0046872">
    <property type="term" value="F:metal ion binding"/>
    <property type="evidence" value="ECO:0007669"/>
    <property type="project" value="UniProtKB-KW"/>
</dbReference>
<dbReference type="EMBL" id="AZAJ01000001">
    <property type="protein sequence ID" value="ETA68160.1"/>
    <property type="molecule type" value="Genomic_DNA"/>
</dbReference>
<keyword evidence="3" id="KW-0479">Metal-binding</keyword>
<evidence type="ECO:0000256" key="1">
    <source>
        <dbReference type="ARBA" id="ARBA00001966"/>
    </source>
</evidence>
<dbReference type="GO" id="GO:0004527">
    <property type="term" value="F:exonuclease activity"/>
    <property type="evidence" value="ECO:0007669"/>
    <property type="project" value="UniProtKB-KW"/>
</dbReference>
<name>W9DRJ6_METTI</name>
<organism evidence="8 9">
    <name type="scientific">Methanolobus tindarius DSM 2278</name>
    <dbReference type="NCBI Taxonomy" id="1090322"/>
    <lineage>
        <taxon>Archaea</taxon>
        <taxon>Methanobacteriati</taxon>
        <taxon>Methanobacteriota</taxon>
        <taxon>Stenosarchaea group</taxon>
        <taxon>Methanomicrobia</taxon>
        <taxon>Methanosarcinales</taxon>
        <taxon>Methanosarcinaceae</taxon>
        <taxon>Methanolobus</taxon>
    </lineage>
</organism>
<dbReference type="AlphaFoldDB" id="W9DRJ6"/>
<evidence type="ECO:0000256" key="4">
    <source>
        <dbReference type="ARBA" id="ARBA00022801"/>
    </source>
</evidence>
<dbReference type="GO" id="GO:0051536">
    <property type="term" value="F:iron-sulfur cluster binding"/>
    <property type="evidence" value="ECO:0007669"/>
    <property type="project" value="UniProtKB-KW"/>
</dbReference>
<dbReference type="PANTHER" id="PTHR36531">
    <property type="entry name" value="CRISPR-ASSOCIATED EXONUCLEASE CAS4"/>
    <property type="match status" value="1"/>
</dbReference>
<dbReference type="STRING" id="1090322.MettiDRAFT_1613"/>
<dbReference type="InterPro" id="IPR022765">
    <property type="entry name" value="Dna2/Cas4_DUF83"/>
</dbReference>
<gene>
    <name evidence="8" type="ORF">MettiDRAFT_1613</name>
</gene>
<protein>
    <submittedName>
        <fullName evidence="8">RecB family exonuclease</fullName>
    </submittedName>
</protein>
<evidence type="ECO:0000256" key="2">
    <source>
        <dbReference type="ARBA" id="ARBA00022722"/>
    </source>
</evidence>
<evidence type="ECO:0000259" key="7">
    <source>
        <dbReference type="Pfam" id="PF01930"/>
    </source>
</evidence>
<dbReference type="InterPro" id="IPR011604">
    <property type="entry name" value="PDDEXK-like_dom_sf"/>
</dbReference>
<comment type="caution">
    <text evidence="8">The sequence shown here is derived from an EMBL/GenBank/DDBJ whole genome shotgun (WGS) entry which is preliminary data.</text>
</comment>
<keyword evidence="2" id="KW-0540">Nuclease</keyword>
<feature type="domain" description="DUF83" evidence="7">
    <location>
        <begin position="183"/>
        <end position="281"/>
    </location>
</feature>
<dbReference type="Gene3D" id="3.90.320.10">
    <property type="match status" value="1"/>
</dbReference>
<keyword evidence="8" id="KW-0269">Exonuclease</keyword>
<evidence type="ECO:0000313" key="9">
    <source>
        <dbReference type="Proteomes" id="UP000019483"/>
    </source>
</evidence>
<keyword evidence="5" id="KW-0408">Iron</keyword>
<keyword evidence="9" id="KW-1185">Reference proteome</keyword>
<dbReference type="InterPro" id="IPR051827">
    <property type="entry name" value="Cas4_exonuclease"/>
</dbReference>
<keyword evidence="6" id="KW-0411">Iron-sulfur</keyword>
<evidence type="ECO:0000256" key="6">
    <source>
        <dbReference type="ARBA" id="ARBA00023014"/>
    </source>
</evidence>
<proteinExistence type="predicted"/>
<evidence type="ECO:0000313" key="8">
    <source>
        <dbReference type="EMBL" id="ETA68160.1"/>
    </source>
</evidence>
<evidence type="ECO:0000256" key="5">
    <source>
        <dbReference type="ARBA" id="ARBA00023004"/>
    </source>
</evidence>
<comment type="cofactor">
    <cofactor evidence="1">
        <name>[4Fe-4S] cluster</name>
        <dbReference type="ChEBI" id="CHEBI:49883"/>
    </cofactor>
</comment>
<keyword evidence="4" id="KW-0378">Hydrolase</keyword>
<dbReference type="PANTHER" id="PTHR36531:SF6">
    <property type="entry name" value="DNA REPLICATION ATP-DEPENDENT HELICASE_NUCLEASE DNA2"/>
    <property type="match status" value="1"/>
</dbReference>
<evidence type="ECO:0000256" key="3">
    <source>
        <dbReference type="ARBA" id="ARBA00022723"/>
    </source>
</evidence>